<proteinExistence type="predicted"/>
<organism evidence="2 3">
    <name type="scientific">Kocuria tytonicola</name>
    <dbReference type="NCBI Taxonomy" id="2055946"/>
    <lineage>
        <taxon>Bacteria</taxon>
        <taxon>Bacillati</taxon>
        <taxon>Actinomycetota</taxon>
        <taxon>Actinomycetes</taxon>
        <taxon>Micrococcales</taxon>
        <taxon>Micrococcaceae</taxon>
        <taxon>Kocuria</taxon>
    </lineage>
</organism>
<comment type="caution">
    <text evidence="2">The sequence shown here is derived from an EMBL/GenBank/DDBJ whole genome shotgun (WGS) entry which is preliminary data.</text>
</comment>
<sequence>MLLERRATAVSAGPPADLRVLGTRQAPRASTTGFLAGNVLLSRWGVAGEDLWTVPMRGLPARGVVNCSAGGGGRYRGGWTRFSRPPRGACLPSTQRRAESGSGLRGRGCRRRQCVPHR</sequence>
<reference evidence="2 3" key="1">
    <citation type="submission" date="2018-10" db="EMBL/GenBank/DDBJ databases">
        <title>Kocuria tytonicola, new bacteria from the preen glands of American barn owls (Tyto furcata).</title>
        <authorList>
            <person name="Braun M.S."/>
            <person name="Wang E."/>
            <person name="Zimmermann S."/>
            <person name="Boutin S."/>
            <person name="Wagner H."/>
            <person name="Wink M."/>
        </authorList>
    </citation>
    <scope>NUCLEOTIDE SEQUENCE [LARGE SCALE GENOMIC DNA]</scope>
    <source>
        <strain evidence="2 3">473</strain>
    </source>
</reference>
<gene>
    <name evidence="2" type="ORF">EAE32_11625</name>
</gene>
<protein>
    <submittedName>
        <fullName evidence="2">Uncharacterized protein</fullName>
    </submittedName>
</protein>
<dbReference type="EMBL" id="RDEX01000004">
    <property type="protein sequence ID" value="RLY91213.1"/>
    <property type="molecule type" value="Genomic_DNA"/>
</dbReference>
<feature type="region of interest" description="Disordered" evidence="1">
    <location>
        <begin position="86"/>
        <end position="110"/>
    </location>
</feature>
<name>A0A3L9KWX9_9MICC</name>
<evidence type="ECO:0000313" key="3">
    <source>
        <dbReference type="Proteomes" id="UP000277871"/>
    </source>
</evidence>
<evidence type="ECO:0000256" key="1">
    <source>
        <dbReference type="SAM" id="MobiDB-lite"/>
    </source>
</evidence>
<accession>A0A3L9KWX9</accession>
<keyword evidence="3" id="KW-1185">Reference proteome</keyword>
<dbReference type="AlphaFoldDB" id="A0A3L9KWX9"/>
<evidence type="ECO:0000313" key="2">
    <source>
        <dbReference type="EMBL" id="RLY91213.1"/>
    </source>
</evidence>
<dbReference type="Proteomes" id="UP000277871">
    <property type="component" value="Unassembled WGS sequence"/>
</dbReference>